<keyword evidence="3" id="KW-0804">Transcription</keyword>
<dbReference type="InterPro" id="IPR036271">
    <property type="entry name" value="Tet_transcr_reg_TetR-rel_C_sf"/>
</dbReference>
<dbReference type="GO" id="GO:0000976">
    <property type="term" value="F:transcription cis-regulatory region binding"/>
    <property type="evidence" value="ECO:0007669"/>
    <property type="project" value="TreeGrafter"/>
</dbReference>
<proteinExistence type="predicted"/>
<dbReference type="Pfam" id="PF00440">
    <property type="entry name" value="TetR_N"/>
    <property type="match status" value="1"/>
</dbReference>
<gene>
    <name evidence="6" type="ORF">Sya03_08570</name>
</gene>
<dbReference type="EMBL" id="BOOY01000005">
    <property type="protein sequence ID" value="GIJ01505.1"/>
    <property type="molecule type" value="Genomic_DNA"/>
</dbReference>
<reference evidence="6" key="1">
    <citation type="submission" date="2021-01" db="EMBL/GenBank/DDBJ databases">
        <title>Whole genome shotgun sequence of Spirilliplanes yamanashiensis NBRC 15828.</title>
        <authorList>
            <person name="Komaki H."/>
            <person name="Tamura T."/>
        </authorList>
    </citation>
    <scope>NUCLEOTIDE SEQUENCE</scope>
    <source>
        <strain evidence="6">NBRC 15828</strain>
    </source>
</reference>
<feature type="DNA-binding region" description="H-T-H motif" evidence="4">
    <location>
        <begin position="33"/>
        <end position="52"/>
    </location>
</feature>
<dbReference type="GO" id="GO:0003700">
    <property type="term" value="F:DNA-binding transcription factor activity"/>
    <property type="evidence" value="ECO:0007669"/>
    <property type="project" value="TreeGrafter"/>
</dbReference>
<dbReference type="Proteomes" id="UP000652013">
    <property type="component" value="Unassembled WGS sequence"/>
</dbReference>
<feature type="domain" description="HTH tetR-type" evidence="5">
    <location>
        <begin position="10"/>
        <end position="70"/>
    </location>
</feature>
<dbReference type="InterPro" id="IPR009057">
    <property type="entry name" value="Homeodomain-like_sf"/>
</dbReference>
<dbReference type="PANTHER" id="PTHR30055">
    <property type="entry name" value="HTH-TYPE TRANSCRIPTIONAL REGULATOR RUTR"/>
    <property type="match status" value="1"/>
</dbReference>
<dbReference type="PROSITE" id="PS50977">
    <property type="entry name" value="HTH_TETR_2"/>
    <property type="match status" value="1"/>
</dbReference>
<evidence type="ECO:0000256" key="1">
    <source>
        <dbReference type="ARBA" id="ARBA00023015"/>
    </source>
</evidence>
<name>A0A8J3Y4Q4_9ACTN</name>
<dbReference type="RefSeq" id="WP_203936840.1">
    <property type="nucleotide sequence ID" value="NZ_BAAAGJ010000005.1"/>
</dbReference>
<protein>
    <submittedName>
        <fullName evidence="6">TetR family transcriptional regulator</fullName>
    </submittedName>
</protein>
<evidence type="ECO:0000256" key="3">
    <source>
        <dbReference type="ARBA" id="ARBA00023163"/>
    </source>
</evidence>
<evidence type="ECO:0000256" key="2">
    <source>
        <dbReference type="ARBA" id="ARBA00023125"/>
    </source>
</evidence>
<dbReference type="InterPro" id="IPR050109">
    <property type="entry name" value="HTH-type_TetR-like_transc_reg"/>
</dbReference>
<dbReference type="InterPro" id="IPR001647">
    <property type="entry name" value="HTH_TetR"/>
</dbReference>
<sequence length="229" mass="24733">MTTTTPSRRSATVAAIKATARRLLRSGGPAAISLRAIAREMGMTAPAIYRYFPGLDALVVDLTGDLFAELRDAVDRPGDDDPLVRLAEMGRRFRRWALANPGEFALAFGSPVPGVTQFDRHCLELTDGGARFGEVFLDTIAAVYAVHPPPPMPANLGDPGFLAALQPYRDAHGDRFPLPVVSAFLIGWTRLYGLVAIEVFGHLRWAVTDVEPLFEAELSRTITGMTGGA</sequence>
<dbReference type="SUPFAM" id="SSF48498">
    <property type="entry name" value="Tetracyclin repressor-like, C-terminal domain"/>
    <property type="match status" value="1"/>
</dbReference>
<dbReference type="SUPFAM" id="SSF46689">
    <property type="entry name" value="Homeodomain-like"/>
    <property type="match status" value="1"/>
</dbReference>
<evidence type="ECO:0000259" key="5">
    <source>
        <dbReference type="PROSITE" id="PS50977"/>
    </source>
</evidence>
<dbReference type="Pfam" id="PF13305">
    <property type="entry name" value="TetR_C_33"/>
    <property type="match status" value="1"/>
</dbReference>
<keyword evidence="7" id="KW-1185">Reference proteome</keyword>
<dbReference type="AlphaFoldDB" id="A0A8J3Y4Q4"/>
<dbReference type="PANTHER" id="PTHR30055:SF243">
    <property type="entry name" value="HTH-TYPE TRANSCRIPTIONAL REGULATOR RV1816"/>
    <property type="match status" value="1"/>
</dbReference>
<keyword evidence="2 4" id="KW-0238">DNA-binding</keyword>
<evidence type="ECO:0000313" key="7">
    <source>
        <dbReference type="Proteomes" id="UP000652013"/>
    </source>
</evidence>
<evidence type="ECO:0000256" key="4">
    <source>
        <dbReference type="PROSITE-ProRule" id="PRU00335"/>
    </source>
</evidence>
<comment type="caution">
    <text evidence="6">The sequence shown here is derived from an EMBL/GenBank/DDBJ whole genome shotgun (WGS) entry which is preliminary data.</text>
</comment>
<dbReference type="Gene3D" id="1.10.357.10">
    <property type="entry name" value="Tetracycline Repressor, domain 2"/>
    <property type="match status" value="1"/>
</dbReference>
<accession>A0A8J3Y4Q4</accession>
<keyword evidence="1" id="KW-0805">Transcription regulation</keyword>
<evidence type="ECO:0000313" key="6">
    <source>
        <dbReference type="EMBL" id="GIJ01505.1"/>
    </source>
</evidence>
<dbReference type="InterPro" id="IPR025996">
    <property type="entry name" value="MT1864/Rv1816-like_C"/>
</dbReference>
<organism evidence="6 7">
    <name type="scientific">Spirilliplanes yamanashiensis</name>
    <dbReference type="NCBI Taxonomy" id="42233"/>
    <lineage>
        <taxon>Bacteria</taxon>
        <taxon>Bacillati</taxon>
        <taxon>Actinomycetota</taxon>
        <taxon>Actinomycetes</taxon>
        <taxon>Micromonosporales</taxon>
        <taxon>Micromonosporaceae</taxon>
        <taxon>Spirilliplanes</taxon>
    </lineage>
</organism>